<dbReference type="Proteomes" id="UP001054837">
    <property type="component" value="Unassembled WGS sequence"/>
</dbReference>
<dbReference type="EMBL" id="BPLQ01000599">
    <property type="protein sequence ID" value="GIX73378.1"/>
    <property type="molecule type" value="Genomic_DNA"/>
</dbReference>
<evidence type="ECO:0000313" key="2">
    <source>
        <dbReference type="Proteomes" id="UP001054837"/>
    </source>
</evidence>
<comment type="caution">
    <text evidence="1">The sequence shown here is derived from an EMBL/GenBank/DDBJ whole genome shotgun (WGS) entry which is preliminary data.</text>
</comment>
<evidence type="ECO:0000313" key="1">
    <source>
        <dbReference type="EMBL" id="GIX73378.1"/>
    </source>
</evidence>
<keyword evidence="2" id="KW-1185">Reference proteome</keyword>
<reference evidence="1 2" key="1">
    <citation type="submission" date="2021-06" db="EMBL/GenBank/DDBJ databases">
        <title>Caerostris darwini draft genome.</title>
        <authorList>
            <person name="Kono N."/>
            <person name="Arakawa K."/>
        </authorList>
    </citation>
    <scope>NUCLEOTIDE SEQUENCE [LARGE SCALE GENOMIC DNA]</scope>
</reference>
<proteinExistence type="predicted"/>
<accession>A0AAV4MLZ7</accession>
<dbReference type="AlphaFoldDB" id="A0AAV4MLZ7"/>
<sequence>MFNFKVLGSFKTDDFHHIVFVKRQPPKSPIYPLPFLTLSNMHIINEFHDTVVDRSAVLLNTAGRRPLTCALSSSSLLIGGTGGKHDA</sequence>
<gene>
    <name evidence="1" type="ORF">CDAR_190441</name>
</gene>
<name>A0AAV4MLZ7_9ARAC</name>
<organism evidence="1 2">
    <name type="scientific">Caerostris darwini</name>
    <dbReference type="NCBI Taxonomy" id="1538125"/>
    <lineage>
        <taxon>Eukaryota</taxon>
        <taxon>Metazoa</taxon>
        <taxon>Ecdysozoa</taxon>
        <taxon>Arthropoda</taxon>
        <taxon>Chelicerata</taxon>
        <taxon>Arachnida</taxon>
        <taxon>Araneae</taxon>
        <taxon>Araneomorphae</taxon>
        <taxon>Entelegynae</taxon>
        <taxon>Araneoidea</taxon>
        <taxon>Araneidae</taxon>
        <taxon>Caerostris</taxon>
    </lineage>
</organism>
<protein>
    <submittedName>
        <fullName evidence="1">Uncharacterized protein</fullName>
    </submittedName>
</protein>